<keyword evidence="5" id="KW-0574">Periplasm</keyword>
<keyword evidence="4" id="KW-0732">Signal</keyword>
<evidence type="ECO:0000256" key="1">
    <source>
        <dbReference type="ARBA" id="ARBA00004418"/>
    </source>
</evidence>
<dbReference type="GO" id="GO:0042597">
    <property type="term" value="C:periplasmic space"/>
    <property type="evidence" value="ECO:0007669"/>
    <property type="project" value="UniProtKB-SubCell"/>
</dbReference>
<keyword evidence="8" id="KW-0472">Membrane</keyword>
<dbReference type="InterPro" id="IPR031811">
    <property type="entry name" value="ALGX/ALGJ_SGNH-like"/>
</dbReference>
<dbReference type="GO" id="GO:0016787">
    <property type="term" value="F:hydrolase activity"/>
    <property type="evidence" value="ECO:0007669"/>
    <property type="project" value="UniProtKB-KW"/>
</dbReference>
<dbReference type="Proteomes" id="UP000199301">
    <property type="component" value="Unassembled WGS sequence"/>
</dbReference>
<dbReference type="GO" id="GO:0042121">
    <property type="term" value="P:alginic acid biosynthetic process"/>
    <property type="evidence" value="ECO:0007669"/>
    <property type="project" value="UniProtKB-UniPathway"/>
</dbReference>
<keyword evidence="8" id="KW-0812">Transmembrane</keyword>
<protein>
    <submittedName>
        <fullName evidence="10">SGNH hydrolase-like domain-containing protein, acetyltransferase AlgX</fullName>
    </submittedName>
</protein>
<dbReference type="STRING" id="995062.SAMN04489718_2810"/>
<evidence type="ECO:0000256" key="7">
    <source>
        <dbReference type="SAM" id="MobiDB-lite"/>
    </source>
</evidence>
<evidence type="ECO:0000256" key="5">
    <source>
        <dbReference type="ARBA" id="ARBA00022764"/>
    </source>
</evidence>
<feature type="compositionally biased region" description="Gly residues" evidence="7">
    <location>
        <begin position="135"/>
        <end position="145"/>
    </location>
</feature>
<evidence type="ECO:0000313" key="11">
    <source>
        <dbReference type="Proteomes" id="UP000199301"/>
    </source>
</evidence>
<feature type="region of interest" description="Disordered" evidence="7">
    <location>
        <begin position="1"/>
        <end position="21"/>
    </location>
</feature>
<name>A0A1H1F2Y1_9ACTN</name>
<comment type="subcellular location">
    <subcellularLocation>
        <location evidence="1">Periplasm</location>
    </subcellularLocation>
</comment>
<dbReference type="GO" id="GO:0016740">
    <property type="term" value="F:transferase activity"/>
    <property type="evidence" value="ECO:0007669"/>
    <property type="project" value="UniProtKB-KW"/>
</dbReference>
<evidence type="ECO:0000256" key="6">
    <source>
        <dbReference type="ARBA" id="ARBA00022841"/>
    </source>
</evidence>
<comment type="pathway">
    <text evidence="2">Glycan biosynthesis; alginate biosynthesis.</text>
</comment>
<sequence length="446" mass="49387">MGVSGERGAATGVADDEKTTASAELPPVHEAWLPREHPLHRPRHGPRQYLALVCAFLFFAAPVLAWTFGARAVPVENRALTPFPSVTEGWGFFTGMNDWASDHLAFRSEAVTAMEGISQGVFGEPAPHDTESGGAPVGGGGGSGGEKSDSKPDPAVFPEVVRGERGWVFLGHDVSYKCLPEMELDRIIEGLRRWRSVVEESGRQFRLVVAPDKSTVYSEHMPDDYVGRQCMRQLRSEFWDRLPAATGAIDMREPLRAVAEERGRPVYTKRDTHWRHAGGLEMTRQLAESLQPGVSDSWRVRQGRTYRHRADIPGMLGKDEEWTVQSYSLAPDGGSDNTRFVGSDFHEPLHLESSPREGMIDEPTRMIADSFTQFASPYLGAAFSDLTISHPENVREHPQRTGELLAEGEVVMFELSERFLAGGRYSMLAPRVAEEVGAVLKKHPVE</sequence>
<keyword evidence="11" id="KW-1185">Reference proteome</keyword>
<dbReference type="UniPathway" id="UPA00286"/>
<accession>A0A1H1F2Y1</accession>
<feature type="region of interest" description="Disordered" evidence="7">
    <location>
        <begin position="121"/>
        <end position="154"/>
    </location>
</feature>
<dbReference type="Pfam" id="PF16822">
    <property type="entry name" value="ALGX"/>
    <property type="match status" value="1"/>
</dbReference>
<dbReference type="AlphaFoldDB" id="A0A1H1F2Y1"/>
<reference evidence="11" key="1">
    <citation type="submission" date="2016-10" db="EMBL/GenBank/DDBJ databases">
        <authorList>
            <person name="Varghese N."/>
            <person name="Submissions S."/>
        </authorList>
    </citation>
    <scope>NUCLEOTIDE SEQUENCE [LARGE SCALE GENOMIC DNA]</scope>
    <source>
        <strain evidence="11">DSM 45459</strain>
    </source>
</reference>
<organism evidence="10 11">
    <name type="scientific">Actinopolyspora saharensis</name>
    <dbReference type="NCBI Taxonomy" id="995062"/>
    <lineage>
        <taxon>Bacteria</taxon>
        <taxon>Bacillati</taxon>
        <taxon>Actinomycetota</taxon>
        <taxon>Actinomycetes</taxon>
        <taxon>Actinopolysporales</taxon>
        <taxon>Actinopolysporaceae</taxon>
        <taxon>Actinopolyspora</taxon>
    </lineage>
</organism>
<gene>
    <name evidence="10" type="ORF">SAMN04489718_2810</name>
</gene>
<feature type="transmembrane region" description="Helical" evidence="8">
    <location>
        <begin position="49"/>
        <end position="68"/>
    </location>
</feature>
<proteinExistence type="predicted"/>
<keyword evidence="8" id="KW-1133">Transmembrane helix</keyword>
<keyword evidence="3 10" id="KW-0808">Transferase</keyword>
<keyword evidence="10" id="KW-0378">Hydrolase</keyword>
<evidence type="ECO:0000256" key="8">
    <source>
        <dbReference type="SAM" id="Phobius"/>
    </source>
</evidence>
<feature type="domain" description="AlgX/AlgJ SGNH hydrolase-like" evidence="9">
    <location>
        <begin position="160"/>
        <end position="293"/>
    </location>
</feature>
<evidence type="ECO:0000259" key="9">
    <source>
        <dbReference type="Pfam" id="PF16822"/>
    </source>
</evidence>
<dbReference type="EMBL" id="FNKO01000002">
    <property type="protein sequence ID" value="SDQ95278.1"/>
    <property type="molecule type" value="Genomic_DNA"/>
</dbReference>
<evidence type="ECO:0000256" key="3">
    <source>
        <dbReference type="ARBA" id="ARBA00022679"/>
    </source>
</evidence>
<keyword evidence="6" id="KW-0016">Alginate biosynthesis</keyword>
<evidence type="ECO:0000313" key="10">
    <source>
        <dbReference type="EMBL" id="SDQ95278.1"/>
    </source>
</evidence>
<evidence type="ECO:0000256" key="2">
    <source>
        <dbReference type="ARBA" id="ARBA00005182"/>
    </source>
</evidence>
<evidence type="ECO:0000256" key="4">
    <source>
        <dbReference type="ARBA" id="ARBA00022729"/>
    </source>
</evidence>